<evidence type="ECO:0000313" key="1">
    <source>
        <dbReference type="EMBL" id="MBU3856263.1"/>
    </source>
</evidence>
<proteinExistence type="predicted"/>
<organism evidence="1 2">
    <name type="scientific">Candidatus Phocaeicola excrementipullorum</name>
    <dbReference type="NCBI Taxonomy" id="2838731"/>
    <lineage>
        <taxon>Bacteria</taxon>
        <taxon>Pseudomonadati</taxon>
        <taxon>Bacteroidota</taxon>
        <taxon>Bacteroidia</taxon>
        <taxon>Bacteroidales</taxon>
        <taxon>Bacteroidaceae</taxon>
        <taxon>Phocaeicola</taxon>
    </lineage>
</organism>
<dbReference type="Proteomes" id="UP000784286">
    <property type="component" value="Unassembled WGS sequence"/>
</dbReference>
<gene>
    <name evidence="1" type="ORF">H9928_06895</name>
</gene>
<name>A0A948TMT7_9BACT</name>
<protein>
    <recommendedName>
        <fullName evidence="3">AraC family transcriptional regulator</fullName>
    </recommendedName>
</protein>
<sequence>MPEKKKTFVYSTSDWKDVKGKSIRTDGCILIFCEEGMATVSAEFKPRTVRKRDVILIFPDTMFVVNDVSELFSVKQIEISSEMFDEATFTLSSQFFDLLYDNSIFHSTPEQWNLVETWEKQFLWITQCSAEKSAYMMLRNHMQNFFIGLESIVVSESRSQIQPIRALV</sequence>
<dbReference type="EMBL" id="JAHLFJ010000068">
    <property type="protein sequence ID" value="MBU3856263.1"/>
    <property type="molecule type" value="Genomic_DNA"/>
</dbReference>
<evidence type="ECO:0008006" key="3">
    <source>
        <dbReference type="Google" id="ProtNLM"/>
    </source>
</evidence>
<comment type="caution">
    <text evidence="1">The sequence shown here is derived from an EMBL/GenBank/DDBJ whole genome shotgun (WGS) entry which is preliminary data.</text>
</comment>
<dbReference type="AlphaFoldDB" id="A0A948TMT7"/>
<evidence type="ECO:0000313" key="2">
    <source>
        <dbReference type="Proteomes" id="UP000784286"/>
    </source>
</evidence>
<accession>A0A948TMT7</accession>
<reference evidence="1" key="1">
    <citation type="journal article" date="2021" name="PeerJ">
        <title>Extensive microbial diversity within the chicken gut microbiome revealed by metagenomics and culture.</title>
        <authorList>
            <person name="Gilroy R."/>
            <person name="Ravi A."/>
            <person name="Getino M."/>
            <person name="Pursley I."/>
            <person name="Horton D.L."/>
            <person name="Alikhan N.F."/>
            <person name="Baker D."/>
            <person name="Gharbi K."/>
            <person name="Hall N."/>
            <person name="Watson M."/>
            <person name="Adriaenssens E.M."/>
            <person name="Foster-Nyarko E."/>
            <person name="Jarju S."/>
            <person name="Secka A."/>
            <person name="Antonio M."/>
            <person name="Oren A."/>
            <person name="Chaudhuri R.R."/>
            <person name="La Ragione R."/>
            <person name="Hildebrand F."/>
            <person name="Pallen M.J."/>
        </authorList>
    </citation>
    <scope>NUCLEOTIDE SEQUENCE</scope>
    <source>
        <strain evidence="1">8470</strain>
    </source>
</reference>
<reference evidence="1" key="2">
    <citation type="submission" date="2021-04" db="EMBL/GenBank/DDBJ databases">
        <authorList>
            <person name="Gilroy R."/>
        </authorList>
    </citation>
    <scope>NUCLEOTIDE SEQUENCE</scope>
    <source>
        <strain evidence="1">8470</strain>
    </source>
</reference>